<keyword evidence="18" id="KW-1185">Reference proteome</keyword>
<keyword evidence="8 16" id="KW-0812">Transmembrane</keyword>
<keyword evidence="11 16" id="KW-0472">Membrane</keyword>
<dbReference type="Pfam" id="PF01066">
    <property type="entry name" value="CDP-OH_P_transf"/>
    <property type="match status" value="1"/>
</dbReference>
<dbReference type="Proteomes" id="UP000440224">
    <property type="component" value="Unassembled WGS sequence"/>
</dbReference>
<reference evidence="17 18" key="1">
    <citation type="submission" date="2019-10" db="EMBL/GenBank/DDBJ databases">
        <title>A soil myxobacterium in the family Polyangiaceae.</title>
        <authorList>
            <person name="Li Y."/>
            <person name="Wang J."/>
        </authorList>
    </citation>
    <scope>NUCLEOTIDE SEQUENCE [LARGE SCALE GENOMIC DNA]</scope>
    <source>
        <strain evidence="17 18">DSM 14734</strain>
    </source>
</reference>
<evidence type="ECO:0000256" key="9">
    <source>
        <dbReference type="ARBA" id="ARBA00022989"/>
    </source>
</evidence>
<organism evidence="17 18">
    <name type="scientific">Polyangium spumosum</name>
    <dbReference type="NCBI Taxonomy" id="889282"/>
    <lineage>
        <taxon>Bacteria</taxon>
        <taxon>Pseudomonadati</taxon>
        <taxon>Myxococcota</taxon>
        <taxon>Polyangia</taxon>
        <taxon>Polyangiales</taxon>
        <taxon>Polyangiaceae</taxon>
        <taxon>Polyangium</taxon>
    </lineage>
</organism>
<evidence type="ECO:0000256" key="1">
    <source>
        <dbReference type="ARBA" id="ARBA00000287"/>
    </source>
</evidence>
<feature type="transmembrane region" description="Helical" evidence="16">
    <location>
        <begin position="47"/>
        <end position="63"/>
    </location>
</feature>
<feature type="transmembrane region" description="Helical" evidence="16">
    <location>
        <begin position="108"/>
        <end position="126"/>
    </location>
</feature>
<name>A0A6N7Q1Y5_9BACT</name>
<evidence type="ECO:0000256" key="13">
    <source>
        <dbReference type="ARBA" id="ARBA00023264"/>
    </source>
</evidence>
<comment type="similarity">
    <text evidence="3 15">Belongs to the CDP-alcohol phosphatidyltransferase class-I family.</text>
</comment>
<dbReference type="PANTHER" id="PTHR14269">
    <property type="entry name" value="CDP-DIACYLGLYCEROL--GLYCEROL-3-PHOSPHATE 3-PHOSPHATIDYLTRANSFERASE-RELATED"/>
    <property type="match status" value="1"/>
</dbReference>
<proteinExistence type="inferred from homology"/>
<feature type="transmembrane region" description="Helical" evidence="16">
    <location>
        <begin position="210"/>
        <end position="228"/>
    </location>
</feature>
<dbReference type="GO" id="GO:0012505">
    <property type="term" value="C:endomembrane system"/>
    <property type="evidence" value="ECO:0007669"/>
    <property type="project" value="UniProtKB-SubCell"/>
</dbReference>
<feature type="transmembrane region" description="Helical" evidence="16">
    <location>
        <begin position="146"/>
        <end position="167"/>
    </location>
</feature>
<keyword evidence="9 16" id="KW-1133">Transmembrane helix</keyword>
<feature type="transmembrane region" description="Helical" evidence="16">
    <location>
        <begin position="84"/>
        <end position="102"/>
    </location>
</feature>
<protein>
    <recommendedName>
        <fullName evidence="5">CDP-diacylglycerol--serine O-phosphatidyltransferase</fullName>
        <ecNumber evidence="4">2.7.8.8</ecNumber>
    </recommendedName>
    <alternativeName>
        <fullName evidence="14">Phosphatidylserine synthase</fullName>
    </alternativeName>
</protein>
<feature type="transmembrane region" description="Helical" evidence="16">
    <location>
        <begin position="234"/>
        <end position="253"/>
    </location>
</feature>
<evidence type="ECO:0000256" key="14">
    <source>
        <dbReference type="ARBA" id="ARBA00032361"/>
    </source>
</evidence>
<dbReference type="PANTHER" id="PTHR14269:SF61">
    <property type="entry name" value="CDP-DIACYLGLYCEROL--SERINE O-PHOSPHATIDYLTRANSFERASE"/>
    <property type="match status" value="1"/>
</dbReference>
<evidence type="ECO:0000256" key="11">
    <source>
        <dbReference type="ARBA" id="ARBA00023136"/>
    </source>
</evidence>
<dbReference type="NCBIfam" id="TIGR00473">
    <property type="entry name" value="pssA"/>
    <property type="match status" value="1"/>
</dbReference>
<evidence type="ECO:0000313" key="18">
    <source>
        <dbReference type="Proteomes" id="UP000440224"/>
    </source>
</evidence>
<evidence type="ECO:0000256" key="10">
    <source>
        <dbReference type="ARBA" id="ARBA00023098"/>
    </source>
</evidence>
<evidence type="ECO:0000256" key="5">
    <source>
        <dbReference type="ARBA" id="ARBA00017171"/>
    </source>
</evidence>
<evidence type="ECO:0000256" key="7">
    <source>
        <dbReference type="ARBA" id="ARBA00022679"/>
    </source>
</evidence>
<keyword evidence="7 15" id="KW-0808">Transferase</keyword>
<dbReference type="GO" id="GO:0008654">
    <property type="term" value="P:phospholipid biosynthetic process"/>
    <property type="evidence" value="ECO:0007669"/>
    <property type="project" value="UniProtKB-KW"/>
</dbReference>
<evidence type="ECO:0000256" key="12">
    <source>
        <dbReference type="ARBA" id="ARBA00023209"/>
    </source>
</evidence>
<evidence type="ECO:0000313" key="17">
    <source>
        <dbReference type="EMBL" id="MRG97206.1"/>
    </source>
</evidence>
<evidence type="ECO:0000256" key="4">
    <source>
        <dbReference type="ARBA" id="ARBA00013174"/>
    </source>
</evidence>
<comment type="caution">
    <text evidence="17">The sequence shown here is derived from an EMBL/GenBank/DDBJ whole genome shotgun (WGS) entry which is preliminary data.</text>
</comment>
<gene>
    <name evidence="17" type="primary">pssA</name>
    <name evidence="17" type="ORF">GF068_35565</name>
</gene>
<feature type="transmembrane region" description="Helical" evidence="16">
    <location>
        <begin position="179"/>
        <end position="198"/>
    </location>
</feature>
<dbReference type="InterPro" id="IPR043130">
    <property type="entry name" value="CDP-OH_PTrfase_TM_dom"/>
</dbReference>
<dbReference type="EC" id="2.7.8.8" evidence="4"/>
<evidence type="ECO:0000256" key="8">
    <source>
        <dbReference type="ARBA" id="ARBA00022692"/>
    </source>
</evidence>
<dbReference type="AlphaFoldDB" id="A0A6N7Q1Y5"/>
<keyword evidence="10" id="KW-0443">Lipid metabolism</keyword>
<dbReference type="InterPro" id="IPR048254">
    <property type="entry name" value="CDP_ALCOHOL_P_TRANSF_CS"/>
</dbReference>
<dbReference type="GO" id="GO:0016020">
    <property type="term" value="C:membrane"/>
    <property type="evidence" value="ECO:0007669"/>
    <property type="project" value="InterPro"/>
</dbReference>
<keyword evidence="13" id="KW-1208">Phospholipid metabolism</keyword>
<dbReference type="Gene3D" id="1.20.120.1760">
    <property type="match status" value="1"/>
</dbReference>
<evidence type="ECO:0000256" key="3">
    <source>
        <dbReference type="ARBA" id="ARBA00010441"/>
    </source>
</evidence>
<comment type="catalytic activity">
    <reaction evidence="1">
        <text>a CDP-1,2-diacyl-sn-glycerol + L-serine = a 1,2-diacyl-sn-glycero-3-phospho-L-serine + CMP + H(+)</text>
        <dbReference type="Rhea" id="RHEA:16913"/>
        <dbReference type="ChEBI" id="CHEBI:15378"/>
        <dbReference type="ChEBI" id="CHEBI:33384"/>
        <dbReference type="ChEBI" id="CHEBI:57262"/>
        <dbReference type="ChEBI" id="CHEBI:58332"/>
        <dbReference type="ChEBI" id="CHEBI:60377"/>
        <dbReference type="EC" id="2.7.8.8"/>
    </reaction>
</comment>
<dbReference type="PROSITE" id="PS00379">
    <property type="entry name" value="CDP_ALCOHOL_P_TRANSF"/>
    <property type="match status" value="1"/>
</dbReference>
<evidence type="ECO:0000256" key="15">
    <source>
        <dbReference type="RuleBase" id="RU003750"/>
    </source>
</evidence>
<keyword evidence="6" id="KW-0444">Lipid biosynthesis</keyword>
<sequence>MGKGIRLRKFELKKTLFLLPNLITLTSVFCGFDSIRTSATAQGEADFYRAALLIVFAMFFDTLDGRVARATKTQSAFGLQIDSLADVISFGVAPSLLLYQWTLHRLGTLGLVASFLFTACGAIRLARFNVLATGDDGKPSKPSKYIVGLPIPGAAGILVSLVVASHAAGGMLGRAEYTVMMLVVTIGLSMLMVSTIRFRSFKDVKFNAQTALLAAFVVGSSVVVSLQMQPAFVLVWLLGCYVSMGILETLWHLPRRLRASLIASDSSEPPPAASA</sequence>
<feature type="transmembrane region" description="Helical" evidence="16">
    <location>
        <begin position="16"/>
        <end position="35"/>
    </location>
</feature>
<dbReference type="InterPro" id="IPR000462">
    <property type="entry name" value="CDP-OH_P_trans"/>
</dbReference>
<dbReference type="GO" id="GO:0003882">
    <property type="term" value="F:CDP-diacylglycerol-serine O-phosphatidyltransferase activity"/>
    <property type="evidence" value="ECO:0007669"/>
    <property type="project" value="UniProtKB-EC"/>
</dbReference>
<comment type="subcellular location">
    <subcellularLocation>
        <location evidence="2">Endomembrane system</location>
        <topology evidence="2">Multi-pass membrane protein</topology>
    </subcellularLocation>
</comment>
<evidence type="ECO:0000256" key="16">
    <source>
        <dbReference type="SAM" id="Phobius"/>
    </source>
</evidence>
<dbReference type="InterPro" id="IPR050324">
    <property type="entry name" value="CDP-alcohol_PTase-I"/>
</dbReference>
<dbReference type="OrthoDB" id="9777147at2"/>
<accession>A0A6N7Q1Y5</accession>
<evidence type="ECO:0000256" key="6">
    <source>
        <dbReference type="ARBA" id="ARBA00022516"/>
    </source>
</evidence>
<dbReference type="InterPro" id="IPR004533">
    <property type="entry name" value="CDP-diaglyc--ser_O-PTrfase"/>
</dbReference>
<keyword evidence="12" id="KW-0594">Phospholipid biosynthesis</keyword>
<dbReference type="EMBL" id="WJIE01000016">
    <property type="protein sequence ID" value="MRG97206.1"/>
    <property type="molecule type" value="Genomic_DNA"/>
</dbReference>
<evidence type="ECO:0000256" key="2">
    <source>
        <dbReference type="ARBA" id="ARBA00004127"/>
    </source>
</evidence>